<dbReference type="InterPro" id="IPR020084">
    <property type="entry name" value="NUDIX_hydrolase_CS"/>
</dbReference>
<proteinExistence type="inferred from homology"/>
<reference evidence="6 7" key="1">
    <citation type="submission" date="2016-06" db="EMBL/GenBank/DDBJ databases">
        <authorList>
            <person name="Kjaerup R.B."/>
            <person name="Dalgaard T.S."/>
            <person name="Juul-Madsen H.R."/>
        </authorList>
    </citation>
    <scope>NUCLEOTIDE SEQUENCE [LARGE SCALE GENOMIC DNA]</scope>
    <source>
        <strain evidence="6 7">GCSL-Mp3</strain>
    </source>
</reference>
<dbReference type="PROSITE" id="PS00893">
    <property type="entry name" value="NUDIX_BOX"/>
    <property type="match status" value="1"/>
</dbReference>
<name>A0A1B8H094_9GAMM</name>
<dbReference type="PANTHER" id="PTHR43222:SF11">
    <property type="entry name" value="PHOSPHATASE NUDJ"/>
    <property type="match status" value="1"/>
</dbReference>
<dbReference type="PRINTS" id="PR00502">
    <property type="entry name" value="NUDIXFAMILY"/>
</dbReference>
<dbReference type="RefSeq" id="WP_067426543.1">
    <property type="nucleotide sequence ID" value="NZ_CBCPID010000003.1"/>
</dbReference>
<protein>
    <submittedName>
        <fullName evidence="6">NUDIX hydrolase</fullName>
    </submittedName>
</protein>
<dbReference type="PANTHER" id="PTHR43222">
    <property type="entry name" value="NUDIX HYDROLASE 23"/>
    <property type="match status" value="1"/>
</dbReference>
<feature type="domain" description="Nudix hydrolase" evidence="5">
    <location>
        <begin position="4"/>
        <end position="132"/>
    </location>
</feature>
<accession>A0A1B8H094</accession>
<dbReference type="Proteomes" id="UP000092247">
    <property type="component" value="Unassembled WGS sequence"/>
</dbReference>
<evidence type="ECO:0000256" key="3">
    <source>
        <dbReference type="ARBA" id="ARBA00022842"/>
    </source>
</evidence>
<dbReference type="EMBL" id="LZEX01000045">
    <property type="protein sequence ID" value="OBU02508.1"/>
    <property type="molecule type" value="Genomic_DNA"/>
</dbReference>
<dbReference type="InterPro" id="IPR000086">
    <property type="entry name" value="NUDIX_hydrolase_dom"/>
</dbReference>
<organism evidence="6 7">
    <name type="scientific">Morganella psychrotolerans</name>
    <dbReference type="NCBI Taxonomy" id="368603"/>
    <lineage>
        <taxon>Bacteria</taxon>
        <taxon>Pseudomonadati</taxon>
        <taxon>Pseudomonadota</taxon>
        <taxon>Gammaproteobacteria</taxon>
        <taxon>Enterobacterales</taxon>
        <taxon>Morganellaceae</taxon>
        <taxon>Morganella</taxon>
    </lineage>
</organism>
<dbReference type="STRING" id="368603.AYY16_01655"/>
<evidence type="ECO:0000313" key="7">
    <source>
        <dbReference type="Proteomes" id="UP000092247"/>
    </source>
</evidence>
<dbReference type="InterPro" id="IPR020476">
    <property type="entry name" value="Nudix_hydrolase"/>
</dbReference>
<comment type="similarity">
    <text evidence="4">Belongs to the Nudix hydrolase family.</text>
</comment>
<evidence type="ECO:0000259" key="5">
    <source>
        <dbReference type="PROSITE" id="PS51462"/>
    </source>
</evidence>
<evidence type="ECO:0000256" key="1">
    <source>
        <dbReference type="ARBA" id="ARBA00001946"/>
    </source>
</evidence>
<keyword evidence="2 4" id="KW-0378">Hydrolase</keyword>
<evidence type="ECO:0000256" key="2">
    <source>
        <dbReference type="ARBA" id="ARBA00022801"/>
    </source>
</evidence>
<dbReference type="InterPro" id="IPR015797">
    <property type="entry name" value="NUDIX_hydrolase-like_dom_sf"/>
</dbReference>
<evidence type="ECO:0000313" key="6">
    <source>
        <dbReference type="EMBL" id="OBU02508.1"/>
    </source>
</evidence>
<dbReference type="Gene3D" id="3.90.79.10">
    <property type="entry name" value="Nucleoside Triphosphate Pyrophosphohydrolase"/>
    <property type="match status" value="1"/>
</dbReference>
<dbReference type="GO" id="GO:0016787">
    <property type="term" value="F:hydrolase activity"/>
    <property type="evidence" value="ECO:0007669"/>
    <property type="project" value="UniProtKB-KW"/>
</dbReference>
<dbReference type="PROSITE" id="PS51462">
    <property type="entry name" value="NUDIX"/>
    <property type="match status" value="1"/>
</dbReference>
<dbReference type="Pfam" id="PF00293">
    <property type="entry name" value="NUDIX"/>
    <property type="match status" value="1"/>
</dbReference>
<comment type="caution">
    <text evidence="6">The sequence shown here is derived from an EMBL/GenBank/DDBJ whole genome shotgun (WGS) entry which is preliminary data.</text>
</comment>
<comment type="cofactor">
    <cofactor evidence="1">
        <name>Mg(2+)</name>
        <dbReference type="ChEBI" id="CHEBI:18420"/>
    </cofactor>
</comment>
<dbReference type="AlphaFoldDB" id="A0A1B8H094"/>
<keyword evidence="3" id="KW-0460">Magnesium</keyword>
<evidence type="ECO:0000256" key="4">
    <source>
        <dbReference type="RuleBase" id="RU003476"/>
    </source>
</evidence>
<sequence>MTFKPHITVACMVTAGDKFLVVEEAVKGKPTWNQPAGHLEAGESLIAAAERELYEETGISATPDALLKIHQWVAPDGTPFIRFLFRVPLETQCETCPQDRDIDCCHWVSADEIINSPILRSPLVKESMFAFFAAEPLPLSVLATFGDISESYP</sequence>
<dbReference type="SUPFAM" id="SSF55811">
    <property type="entry name" value="Nudix"/>
    <property type="match status" value="1"/>
</dbReference>
<gene>
    <name evidence="6" type="ORF">AYY17_12715</name>
</gene>